<dbReference type="Pfam" id="PF03551">
    <property type="entry name" value="PadR"/>
    <property type="match status" value="1"/>
</dbReference>
<dbReference type="PANTHER" id="PTHR33169:SF14">
    <property type="entry name" value="TRANSCRIPTIONAL REGULATOR RV3488"/>
    <property type="match status" value="1"/>
</dbReference>
<dbReference type="InterPro" id="IPR036388">
    <property type="entry name" value="WH-like_DNA-bd_sf"/>
</dbReference>
<dbReference type="Gene3D" id="1.10.10.10">
    <property type="entry name" value="Winged helix-like DNA-binding domain superfamily/Winged helix DNA-binding domain"/>
    <property type="match status" value="1"/>
</dbReference>
<protein>
    <submittedName>
        <fullName evidence="2">PadR family transcriptional regulator</fullName>
    </submittedName>
</protein>
<dbReference type="InterPro" id="IPR052509">
    <property type="entry name" value="Metal_resp_DNA-bind_regulator"/>
</dbReference>
<name>A0ABY4N2F3_9MICO</name>
<proteinExistence type="predicted"/>
<organism evidence="2">
    <name type="scientific">Gulosibacter sediminis</name>
    <dbReference type="NCBI Taxonomy" id="1729695"/>
    <lineage>
        <taxon>Bacteria</taxon>
        <taxon>Bacillati</taxon>
        <taxon>Actinomycetota</taxon>
        <taxon>Actinomycetes</taxon>
        <taxon>Micrococcales</taxon>
        <taxon>Microbacteriaceae</taxon>
        <taxon>Gulosibacter</taxon>
    </lineage>
</organism>
<dbReference type="InterPro" id="IPR005149">
    <property type="entry name" value="Tscrpt_reg_PadR_N"/>
</dbReference>
<accession>A0ABY4N2F3</accession>
<evidence type="ECO:0000259" key="1">
    <source>
        <dbReference type="Pfam" id="PF03551"/>
    </source>
</evidence>
<dbReference type="EMBL" id="CP097160">
    <property type="protein sequence ID" value="UQN15821.1"/>
    <property type="molecule type" value="Genomic_DNA"/>
</dbReference>
<dbReference type="InterPro" id="IPR036390">
    <property type="entry name" value="WH_DNA-bd_sf"/>
</dbReference>
<dbReference type="SUPFAM" id="SSF46785">
    <property type="entry name" value="Winged helix' DNA-binding domain"/>
    <property type="match status" value="1"/>
</dbReference>
<reference evidence="2" key="1">
    <citation type="submission" date="2022-05" db="EMBL/GenBank/DDBJ databases">
        <title>Complete genome sequence of toluene-degrading Gulosibacter sediminis strain ACHW.36C.</title>
        <authorList>
            <person name="Wai A.C."/>
            <person name="Lai G.K."/>
            <person name="Griffin S.D."/>
            <person name="Leung F.C."/>
        </authorList>
    </citation>
    <scope>NUCLEOTIDE SEQUENCE [LARGE SCALE GENOMIC DNA]</scope>
    <source>
        <strain evidence="2">ACHW.36C</strain>
    </source>
</reference>
<gene>
    <name evidence="2" type="ORF">M3M28_05050</name>
</gene>
<evidence type="ECO:0000313" key="2">
    <source>
        <dbReference type="EMBL" id="UQN15821.1"/>
    </source>
</evidence>
<dbReference type="PANTHER" id="PTHR33169">
    <property type="entry name" value="PADR-FAMILY TRANSCRIPTIONAL REGULATOR"/>
    <property type="match status" value="1"/>
</dbReference>
<feature type="domain" description="Transcription regulator PadR N-terminal" evidence="1">
    <location>
        <begin position="15"/>
        <end position="88"/>
    </location>
</feature>
<sequence length="120" mass="13681">MISAEVIRGYVDVLVLESLLDEPSYGYAISKRIELLAQGEYELKETTLYSALRRLEKAGAITSFKGSETHGRARTYYRLTEAGQRSYRDKVAEWYRTVDLIRRFIRDIPAPTASSQQQGA</sequence>